<dbReference type="PROSITE" id="PS50263">
    <property type="entry name" value="CN_HYDROLASE"/>
    <property type="match status" value="1"/>
</dbReference>
<dbReference type="InterPro" id="IPR045378">
    <property type="entry name" value="LNT_N"/>
</dbReference>
<evidence type="ECO:0000256" key="2">
    <source>
        <dbReference type="ARBA" id="ARBA00010065"/>
    </source>
</evidence>
<evidence type="ECO:0000256" key="6">
    <source>
        <dbReference type="ARBA" id="ARBA00022989"/>
    </source>
</evidence>
<keyword evidence="6 9" id="KW-1133">Transmembrane helix</keyword>
<evidence type="ECO:0000313" key="12">
    <source>
        <dbReference type="Proteomes" id="UP001352263"/>
    </source>
</evidence>
<evidence type="ECO:0000256" key="3">
    <source>
        <dbReference type="ARBA" id="ARBA00022475"/>
    </source>
</evidence>
<dbReference type="Pfam" id="PF00795">
    <property type="entry name" value="CN_hydrolase"/>
    <property type="match status" value="1"/>
</dbReference>
<feature type="transmembrane region" description="Helical" evidence="9">
    <location>
        <begin position="139"/>
        <end position="165"/>
    </location>
</feature>
<feature type="domain" description="CN hydrolase" evidence="10">
    <location>
        <begin position="248"/>
        <end position="488"/>
    </location>
</feature>
<comment type="caution">
    <text evidence="11">The sequence shown here is derived from an EMBL/GenBank/DDBJ whole genome shotgun (WGS) entry which is preliminary data.</text>
</comment>
<dbReference type="RefSeq" id="WP_326508889.1">
    <property type="nucleotide sequence ID" value="NZ_JAWIIV010000027.1"/>
</dbReference>
<keyword evidence="3 9" id="KW-1003">Cell membrane</keyword>
<dbReference type="Pfam" id="PF20154">
    <property type="entry name" value="LNT_N"/>
    <property type="match status" value="1"/>
</dbReference>
<protein>
    <recommendedName>
        <fullName evidence="9">Apolipoprotein N-acyltransferase</fullName>
        <shortName evidence="9">ALP N-acyltransferase</shortName>
        <ecNumber evidence="9">2.3.1.269</ecNumber>
    </recommendedName>
</protein>
<reference evidence="11 12" key="1">
    <citation type="submission" date="2023-10" db="EMBL/GenBank/DDBJ databases">
        <title>Noviherbaspirillum sp. CPCC 100848 genome assembly.</title>
        <authorList>
            <person name="Li X.Y."/>
            <person name="Fang X.M."/>
        </authorList>
    </citation>
    <scope>NUCLEOTIDE SEQUENCE [LARGE SCALE GENOMIC DNA]</scope>
    <source>
        <strain evidence="11 12">CPCC 100848</strain>
    </source>
</reference>
<keyword evidence="5 9" id="KW-0812">Transmembrane</keyword>
<evidence type="ECO:0000256" key="7">
    <source>
        <dbReference type="ARBA" id="ARBA00023136"/>
    </source>
</evidence>
<dbReference type="InterPro" id="IPR003010">
    <property type="entry name" value="C-N_Hydrolase"/>
</dbReference>
<proteinExistence type="inferred from homology"/>
<evidence type="ECO:0000256" key="5">
    <source>
        <dbReference type="ARBA" id="ARBA00022692"/>
    </source>
</evidence>
<evidence type="ECO:0000313" key="11">
    <source>
        <dbReference type="EMBL" id="MEC4722210.1"/>
    </source>
</evidence>
<keyword evidence="8 9" id="KW-0012">Acyltransferase</keyword>
<feature type="transmembrane region" description="Helical" evidence="9">
    <location>
        <begin position="214"/>
        <end position="235"/>
    </location>
</feature>
<dbReference type="EC" id="2.3.1.269" evidence="9"/>
<evidence type="ECO:0000256" key="8">
    <source>
        <dbReference type="ARBA" id="ARBA00023315"/>
    </source>
</evidence>
<dbReference type="InterPro" id="IPR036526">
    <property type="entry name" value="C-N_Hydrolase_sf"/>
</dbReference>
<evidence type="ECO:0000256" key="9">
    <source>
        <dbReference type="HAMAP-Rule" id="MF_01148"/>
    </source>
</evidence>
<dbReference type="InterPro" id="IPR004563">
    <property type="entry name" value="Apolipo_AcylTrfase"/>
</dbReference>
<feature type="transmembrane region" description="Helical" evidence="9">
    <location>
        <begin position="106"/>
        <end position="132"/>
    </location>
</feature>
<evidence type="ECO:0000259" key="10">
    <source>
        <dbReference type="PROSITE" id="PS50263"/>
    </source>
</evidence>
<dbReference type="Proteomes" id="UP001352263">
    <property type="component" value="Unassembled WGS sequence"/>
</dbReference>
<dbReference type="SUPFAM" id="SSF56317">
    <property type="entry name" value="Carbon-nitrogen hydrolase"/>
    <property type="match status" value="1"/>
</dbReference>
<dbReference type="PANTHER" id="PTHR38686:SF1">
    <property type="entry name" value="APOLIPOPROTEIN N-ACYLTRANSFERASE"/>
    <property type="match status" value="1"/>
</dbReference>
<keyword evidence="7 9" id="KW-0472">Membrane</keyword>
<comment type="pathway">
    <text evidence="9">Protein modification; lipoprotein biosynthesis (N-acyl transfer).</text>
</comment>
<feature type="transmembrane region" description="Helical" evidence="9">
    <location>
        <begin position="72"/>
        <end position="94"/>
    </location>
</feature>
<dbReference type="CDD" id="cd07571">
    <property type="entry name" value="ALP_N-acyl_transferase"/>
    <property type="match status" value="1"/>
</dbReference>
<keyword evidence="12" id="KW-1185">Reference proteome</keyword>
<accession>A0ABU6JEW2</accession>
<sequence length="543" mass="58151">MIHANAIQQCVKRQGACINKIKGLSLVRGSTYAFLAGMLAVLGYAPFYAFPVPVLALAVLFAVVARQESMRAAGLVGFVFGMGTFGTGVSWVYVSLHEYGGLNTAAAVVITTLFCAYLALFIAFASVLGWLVRHRSQAVYFFVMPSIWVASELLRGTLFTGFPWLAVGYSQVPDSPLVGFAPIVGVYGLSAIVAASGSMLAYAFLSPASARARLSLLAILCAIWGGGALLQLIAWTTPSGAPIPVSLVQGNIAQDLKWQPEQLEYTLNAYRSLIEQSTGKLIVTPETALPLYADQIPAAYRQHLADFARRRQADIIVGVVERTTGKTNGRYYNSAISTGVSAVQTYRKRHLVPFGEYIPAKPILGGLLKVLQIPFSDMSAGDPAPSVLSLAGEKVAINICFEDVFGEELASALPQSSLLVNMSNLAWFGDSLAIPQHLQIAQMRSLETGRYMLRATNTGATAVIDERGRVVRQAPAHKASIVNAMAHGRAGRTPFVRFGNTPAHLFAATGLLGALALVVVKWHHRIKRAVPRCTAARSSDPGS</sequence>
<dbReference type="EMBL" id="JAWIIV010000027">
    <property type="protein sequence ID" value="MEC4722210.1"/>
    <property type="molecule type" value="Genomic_DNA"/>
</dbReference>
<organism evidence="11 12">
    <name type="scientific">Noviherbaspirillum album</name>
    <dbReference type="NCBI Taxonomy" id="3080276"/>
    <lineage>
        <taxon>Bacteria</taxon>
        <taxon>Pseudomonadati</taxon>
        <taxon>Pseudomonadota</taxon>
        <taxon>Betaproteobacteria</taxon>
        <taxon>Burkholderiales</taxon>
        <taxon>Oxalobacteraceae</taxon>
        <taxon>Noviherbaspirillum</taxon>
    </lineage>
</organism>
<dbReference type="NCBIfam" id="TIGR00546">
    <property type="entry name" value="lnt"/>
    <property type="match status" value="1"/>
</dbReference>
<name>A0ABU6JEW2_9BURK</name>
<comment type="function">
    <text evidence="9">Catalyzes the phospholipid dependent N-acylation of the N-terminal cysteine of apolipoprotein, the last step in lipoprotein maturation.</text>
</comment>
<comment type="catalytic activity">
    <reaction evidence="9">
        <text>N-terminal S-1,2-diacyl-sn-glyceryl-L-cysteinyl-[lipoprotein] + a glycerophospholipid = N-acyl-S-1,2-diacyl-sn-glyceryl-L-cysteinyl-[lipoprotein] + a 2-acyl-sn-glycero-3-phospholipid + H(+)</text>
        <dbReference type="Rhea" id="RHEA:48228"/>
        <dbReference type="Rhea" id="RHEA-COMP:14681"/>
        <dbReference type="Rhea" id="RHEA-COMP:14684"/>
        <dbReference type="ChEBI" id="CHEBI:15378"/>
        <dbReference type="ChEBI" id="CHEBI:136912"/>
        <dbReference type="ChEBI" id="CHEBI:140656"/>
        <dbReference type="ChEBI" id="CHEBI:140657"/>
        <dbReference type="ChEBI" id="CHEBI:140660"/>
        <dbReference type="EC" id="2.3.1.269"/>
    </reaction>
</comment>
<feature type="transmembrane region" description="Helical" evidence="9">
    <location>
        <begin position="177"/>
        <end position="202"/>
    </location>
</feature>
<evidence type="ECO:0000256" key="1">
    <source>
        <dbReference type="ARBA" id="ARBA00004651"/>
    </source>
</evidence>
<evidence type="ECO:0000256" key="4">
    <source>
        <dbReference type="ARBA" id="ARBA00022679"/>
    </source>
</evidence>
<comment type="similarity">
    <text evidence="2 9">Belongs to the CN hydrolase family. Apolipoprotein N-acyltransferase subfamily.</text>
</comment>
<dbReference type="HAMAP" id="MF_01148">
    <property type="entry name" value="Lnt"/>
    <property type="match status" value="1"/>
</dbReference>
<keyword evidence="4 9" id="KW-0808">Transferase</keyword>
<feature type="transmembrane region" description="Helical" evidence="9">
    <location>
        <begin position="503"/>
        <end position="522"/>
    </location>
</feature>
<dbReference type="PANTHER" id="PTHR38686">
    <property type="entry name" value="APOLIPOPROTEIN N-ACYLTRANSFERASE"/>
    <property type="match status" value="1"/>
</dbReference>
<dbReference type="Gene3D" id="3.60.110.10">
    <property type="entry name" value="Carbon-nitrogen hydrolase"/>
    <property type="match status" value="1"/>
</dbReference>
<gene>
    <name evidence="9 11" type="primary">lnt</name>
    <name evidence="11" type="ORF">RY831_23890</name>
</gene>
<feature type="transmembrane region" description="Helical" evidence="9">
    <location>
        <begin position="32"/>
        <end position="65"/>
    </location>
</feature>
<comment type="subcellular location">
    <subcellularLocation>
        <location evidence="1 9">Cell membrane</location>
        <topology evidence="1 9">Multi-pass membrane protein</topology>
    </subcellularLocation>
</comment>